<dbReference type="RefSeq" id="WP_114509750.1">
    <property type="nucleotide sequence ID" value="NZ_QPMK01000003.1"/>
</dbReference>
<accession>A0A369TNY4</accession>
<dbReference type="NCBIfam" id="TIGR01554">
    <property type="entry name" value="major_cap_HK97"/>
    <property type="match status" value="1"/>
</dbReference>
<dbReference type="Proteomes" id="UP000253977">
    <property type="component" value="Unassembled WGS sequence"/>
</dbReference>
<dbReference type="Pfam" id="PF05065">
    <property type="entry name" value="Phage_capsid"/>
    <property type="match status" value="1"/>
</dbReference>
<comment type="subcellular location">
    <subcellularLocation>
        <location evidence="1">Virion</location>
    </subcellularLocation>
</comment>
<proteinExistence type="predicted"/>
<reference evidence="3 4" key="1">
    <citation type="submission" date="2018-07" db="EMBL/GenBank/DDBJ databases">
        <title>Thalassococcus profundi sp. nov., a marine bacterium isolated from deep seawater of Okinawa Trough.</title>
        <authorList>
            <person name="Yu M."/>
        </authorList>
    </citation>
    <scope>NUCLEOTIDE SEQUENCE [LARGE SCALE GENOMIC DNA]</scope>
    <source>
        <strain evidence="3 4">WRAS1</strain>
    </source>
</reference>
<protein>
    <submittedName>
        <fullName evidence="3">Phage major capsid protein</fullName>
    </submittedName>
</protein>
<gene>
    <name evidence="3" type="ORF">DU478_04450</name>
</gene>
<feature type="domain" description="Phage capsid-like C-terminal" evidence="2">
    <location>
        <begin position="106"/>
        <end position="387"/>
    </location>
</feature>
<organism evidence="3 4">
    <name type="scientific">Thalassococcus profundi</name>
    <dbReference type="NCBI Taxonomy" id="2282382"/>
    <lineage>
        <taxon>Bacteria</taxon>
        <taxon>Pseudomonadati</taxon>
        <taxon>Pseudomonadota</taxon>
        <taxon>Alphaproteobacteria</taxon>
        <taxon>Rhodobacterales</taxon>
        <taxon>Roseobacteraceae</taxon>
        <taxon>Thalassococcus</taxon>
    </lineage>
</organism>
<dbReference type="Gene3D" id="3.30.2400.10">
    <property type="entry name" value="Major capsid protein gp5"/>
    <property type="match status" value="1"/>
</dbReference>
<comment type="caution">
    <text evidence="3">The sequence shown here is derived from an EMBL/GenBank/DDBJ whole genome shotgun (WGS) entry which is preliminary data.</text>
</comment>
<dbReference type="AlphaFoldDB" id="A0A369TNY4"/>
<dbReference type="InterPro" id="IPR054612">
    <property type="entry name" value="Phage_capsid-like_C"/>
</dbReference>
<keyword evidence="4" id="KW-1185">Reference proteome</keyword>
<dbReference type="OrthoDB" id="9786516at2"/>
<sequence length="391" mass="41681">MSTAEIHSRNGEDSSPFTRVSTAVAGLVWDIKGLRADLYEKLQQQEERLTMLDRKSATRPALSVSADTEAPHQKAFNAYLRTGDDDGMRGLELEGKALSTAVNSEGGYLVDPVTAETVKSVLAATASIRAIANVVNVEASSFDVLIDRNDAGAGWADETTATTETGTPTIERISIPLYELNALPKASQRLLDDSAFDIEAWLAGRIADKFARAEAAAFVSGDGVDKPRGYLDHDTVDNDVWTWGNIGYVPTGVDGGVGDGDAIIDLVYALGAQYRAGATFVMNSKTAGALRKLKDADGRHLWSDGFAAGEPARLLGYPVLIAEDMPDIASGADAIAFGDFGSGYTIAERPDLRVLRDPFSAKPHVLFYATKRVGGDVSDFAAIKLLRCAVS</sequence>
<evidence type="ECO:0000259" key="2">
    <source>
        <dbReference type="Pfam" id="PF05065"/>
    </source>
</evidence>
<dbReference type="EMBL" id="QPMK01000003">
    <property type="protein sequence ID" value="RDD67001.1"/>
    <property type="molecule type" value="Genomic_DNA"/>
</dbReference>
<dbReference type="Gene3D" id="3.30.2320.10">
    <property type="entry name" value="hypothetical protein PF0899 domain"/>
    <property type="match status" value="1"/>
</dbReference>
<dbReference type="InterPro" id="IPR024455">
    <property type="entry name" value="Phage_capsid"/>
</dbReference>
<name>A0A369TNY4_9RHOB</name>
<evidence type="ECO:0000313" key="3">
    <source>
        <dbReference type="EMBL" id="RDD67001.1"/>
    </source>
</evidence>
<evidence type="ECO:0000313" key="4">
    <source>
        <dbReference type="Proteomes" id="UP000253977"/>
    </source>
</evidence>
<evidence type="ECO:0000256" key="1">
    <source>
        <dbReference type="ARBA" id="ARBA00004328"/>
    </source>
</evidence>
<dbReference type="SUPFAM" id="SSF56563">
    <property type="entry name" value="Major capsid protein gp5"/>
    <property type="match status" value="1"/>
</dbReference>